<gene>
    <name evidence="3" type="ORF">AUK40_05125</name>
</gene>
<evidence type="ECO:0000256" key="1">
    <source>
        <dbReference type="SAM" id="MobiDB-lite"/>
    </source>
</evidence>
<evidence type="ECO:0000313" key="4">
    <source>
        <dbReference type="Proteomes" id="UP000183245"/>
    </source>
</evidence>
<proteinExistence type="predicted"/>
<dbReference type="PROSITE" id="PS51257">
    <property type="entry name" value="PROKAR_LIPOPROTEIN"/>
    <property type="match status" value="1"/>
</dbReference>
<organism evidence="3 4">
    <name type="scientific">Candidatus Wirthbacteria bacterium CG2_30_54_11</name>
    <dbReference type="NCBI Taxonomy" id="1817892"/>
    <lineage>
        <taxon>Bacteria</taxon>
        <taxon>Candidatus Wirthbacteria</taxon>
    </lineage>
</organism>
<comment type="caution">
    <text evidence="3">The sequence shown here is derived from an EMBL/GenBank/DDBJ whole genome shotgun (WGS) entry which is preliminary data.</text>
</comment>
<reference evidence="3 4" key="1">
    <citation type="journal article" date="2016" name="Environ. Microbiol.">
        <title>Genomic resolution of a cold subsurface aquifer community provides metabolic insights for novel microbes adapted to high CO concentrations.</title>
        <authorList>
            <person name="Probst A.J."/>
            <person name="Castelle C.J."/>
            <person name="Singh A."/>
            <person name="Brown C.T."/>
            <person name="Anantharaman K."/>
            <person name="Sharon I."/>
            <person name="Hug L.A."/>
            <person name="Burstein D."/>
            <person name="Emerson J.B."/>
            <person name="Thomas B.C."/>
            <person name="Banfield J.F."/>
        </authorList>
    </citation>
    <scope>NUCLEOTIDE SEQUENCE [LARGE SCALE GENOMIC DNA]</scope>
    <source>
        <strain evidence="3">CG2_30_54_11</strain>
    </source>
</reference>
<dbReference type="EMBL" id="MNZT01000089">
    <property type="protein sequence ID" value="OIP96295.1"/>
    <property type="molecule type" value="Genomic_DNA"/>
</dbReference>
<dbReference type="AlphaFoldDB" id="A0A1J5IT03"/>
<evidence type="ECO:0008006" key="5">
    <source>
        <dbReference type="Google" id="ProtNLM"/>
    </source>
</evidence>
<dbReference type="Proteomes" id="UP000183245">
    <property type="component" value="Unassembled WGS sequence"/>
</dbReference>
<feature type="compositionally biased region" description="Low complexity" evidence="1">
    <location>
        <begin position="53"/>
        <end position="66"/>
    </location>
</feature>
<sequence>MNRFFKSVSLLSLCLCLLLTSACSSKKSASTPEPDTGNEEDGTTSPEDGSLTDPLSQPLSAPLSAPLDPVGNGIQAKVDVIAKKFALHTDRVQGREATTLLISGTVRNDEDTPAVCNRLKGTAFDSSNTAIGSGDASGYLEVIPAEGESKFAFSVQLPEDILGQNVMTIKVEPTCEHNAEQTPPQPSDPSLVQFTAKHIEINTSLTDGPTAILTGIVQNISTSNLEFSSASGSIFDSSGLLLGKQKGIVYPAVLAPGANGYIALEFEIADTMKLTDITRQWFDFNYFVTSSSTEYFTIPESHRSTEDMTVWDITGSIEKPTGDTVTPTALILLYNRSDQLIDVDLGHTTSSSTPRAIVSFQASTPRLLDLIDHYEVLAFSDKQ</sequence>
<feature type="region of interest" description="Disordered" evidence="1">
    <location>
        <begin position="26"/>
        <end position="66"/>
    </location>
</feature>
<evidence type="ECO:0000313" key="3">
    <source>
        <dbReference type="EMBL" id="OIP96295.1"/>
    </source>
</evidence>
<evidence type="ECO:0000256" key="2">
    <source>
        <dbReference type="SAM" id="SignalP"/>
    </source>
</evidence>
<feature type="signal peptide" evidence="2">
    <location>
        <begin position="1"/>
        <end position="29"/>
    </location>
</feature>
<accession>A0A1J5IT03</accession>
<name>A0A1J5IT03_9BACT</name>
<protein>
    <recommendedName>
        <fullName evidence="5">DUF4352 domain-containing protein</fullName>
    </recommendedName>
</protein>
<keyword evidence="2" id="KW-0732">Signal</keyword>
<feature type="chain" id="PRO_5013380650" description="DUF4352 domain-containing protein" evidence="2">
    <location>
        <begin position="30"/>
        <end position="383"/>
    </location>
</feature>